<name>A0A545ASY5_9ACTN</name>
<sequence>MGDETTAEQQTIRALIGGNVARLRAEAGAVRQDDLARVAREFGFSWNRSNVAALERGDRAVPIEVLVSLPLILASALGRPVALKELFEGDPGQYVDLQMRRGNMDLGFIQRLVDGAAVDGSEEPSVRHGSGQLVAAAAGTVHASAQVHGPTVRTDDKWAPSDVVIRAFRTSGDAEIRMAQRLGRDRRDVVFAAANLWGHSLTAERDARVAEADRSLGEQRQEGRGRRAQVTRALEREVSDWLAENWEPAEPGADVSESTEH</sequence>
<organism evidence="2 3">
    <name type="scientific">Cryptosporangium phraense</name>
    <dbReference type="NCBI Taxonomy" id="2593070"/>
    <lineage>
        <taxon>Bacteria</taxon>
        <taxon>Bacillati</taxon>
        <taxon>Actinomycetota</taxon>
        <taxon>Actinomycetes</taxon>
        <taxon>Cryptosporangiales</taxon>
        <taxon>Cryptosporangiaceae</taxon>
        <taxon>Cryptosporangium</taxon>
    </lineage>
</organism>
<dbReference type="GO" id="GO:0003677">
    <property type="term" value="F:DNA binding"/>
    <property type="evidence" value="ECO:0007669"/>
    <property type="project" value="InterPro"/>
</dbReference>
<protein>
    <submittedName>
        <fullName evidence="2">Uncharacterized protein</fullName>
    </submittedName>
</protein>
<feature type="region of interest" description="Disordered" evidence="1">
    <location>
        <begin position="212"/>
        <end position="231"/>
    </location>
</feature>
<keyword evidence="3" id="KW-1185">Reference proteome</keyword>
<feature type="compositionally biased region" description="Basic and acidic residues" evidence="1">
    <location>
        <begin position="212"/>
        <end position="225"/>
    </location>
</feature>
<reference evidence="2 3" key="1">
    <citation type="submission" date="2019-07" db="EMBL/GenBank/DDBJ databases">
        <title>Cryptosporangium phraense sp. nov., isolated from plant litter.</title>
        <authorList>
            <person name="Suriyachadkun C."/>
        </authorList>
    </citation>
    <scope>NUCLEOTIDE SEQUENCE [LARGE SCALE GENOMIC DNA]</scope>
    <source>
        <strain evidence="2 3">A-T 5661</strain>
    </source>
</reference>
<gene>
    <name evidence="2" type="ORF">FL583_15625</name>
</gene>
<dbReference type="EMBL" id="VIRS01000009">
    <property type="protein sequence ID" value="TQS44361.1"/>
    <property type="molecule type" value="Genomic_DNA"/>
</dbReference>
<dbReference type="RefSeq" id="WP_142705352.1">
    <property type="nucleotide sequence ID" value="NZ_VIRS01000009.1"/>
</dbReference>
<dbReference type="InParanoid" id="A0A545ASY5"/>
<accession>A0A545ASY5</accession>
<proteinExistence type="predicted"/>
<dbReference type="Gene3D" id="1.10.260.40">
    <property type="entry name" value="lambda repressor-like DNA-binding domains"/>
    <property type="match status" value="1"/>
</dbReference>
<dbReference type="Proteomes" id="UP000317982">
    <property type="component" value="Unassembled WGS sequence"/>
</dbReference>
<evidence type="ECO:0000313" key="3">
    <source>
        <dbReference type="Proteomes" id="UP000317982"/>
    </source>
</evidence>
<evidence type="ECO:0000313" key="2">
    <source>
        <dbReference type="EMBL" id="TQS44361.1"/>
    </source>
</evidence>
<dbReference type="InterPro" id="IPR010982">
    <property type="entry name" value="Lambda_DNA-bd_dom_sf"/>
</dbReference>
<dbReference type="AlphaFoldDB" id="A0A545ASY5"/>
<comment type="caution">
    <text evidence="2">The sequence shown here is derived from an EMBL/GenBank/DDBJ whole genome shotgun (WGS) entry which is preliminary data.</text>
</comment>
<dbReference type="OrthoDB" id="4287082at2"/>
<evidence type="ECO:0000256" key="1">
    <source>
        <dbReference type="SAM" id="MobiDB-lite"/>
    </source>
</evidence>
<feature type="region of interest" description="Disordered" evidence="1">
    <location>
        <begin position="242"/>
        <end position="261"/>
    </location>
</feature>